<feature type="non-terminal residue" evidence="2">
    <location>
        <position position="1"/>
    </location>
</feature>
<dbReference type="AlphaFoldDB" id="A0A0F9ANF7"/>
<organism evidence="2">
    <name type="scientific">marine sediment metagenome</name>
    <dbReference type="NCBI Taxonomy" id="412755"/>
    <lineage>
        <taxon>unclassified sequences</taxon>
        <taxon>metagenomes</taxon>
        <taxon>ecological metagenomes</taxon>
    </lineage>
</organism>
<dbReference type="GO" id="GO:0005524">
    <property type="term" value="F:ATP binding"/>
    <property type="evidence" value="ECO:0007669"/>
    <property type="project" value="InterPro"/>
</dbReference>
<dbReference type="SUPFAM" id="SSF56112">
    <property type="entry name" value="Protein kinase-like (PK-like)"/>
    <property type="match status" value="1"/>
</dbReference>
<dbReference type="Gene3D" id="1.10.510.10">
    <property type="entry name" value="Transferase(Phosphotransferase) domain 1"/>
    <property type="match status" value="1"/>
</dbReference>
<gene>
    <name evidence="2" type="ORF">LCGC14_2628950</name>
</gene>
<dbReference type="InterPro" id="IPR000719">
    <property type="entry name" value="Prot_kinase_dom"/>
</dbReference>
<evidence type="ECO:0000259" key="1">
    <source>
        <dbReference type="PROSITE" id="PS50011"/>
    </source>
</evidence>
<name>A0A0F9ANF7_9ZZZZ</name>
<dbReference type="GO" id="GO:0004672">
    <property type="term" value="F:protein kinase activity"/>
    <property type="evidence" value="ECO:0007669"/>
    <property type="project" value="InterPro"/>
</dbReference>
<dbReference type="PROSITE" id="PS50011">
    <property type="entry name" value="PROTEIN_KINASE_DOM"/>
    <property type="match status" value="1"/>
</dbReference>
<dbReference type="Gene3D" id="3.30.200.20">
    <property type="entry name" value="Phosphorylase Kinase, domain 1"/>
    <property type="match status" value="1"/>
</dbReference>
<accession>A0A0F9ANF7</accession>
<sequence>AKLFKQPIGRFNKDRIMSEKQKLIEFEHKNIVKFFDKGFFKYENQEYFFFILEYIDGKNLEEIDKKIFNQPFITRIKLLKSILKAEQEFLGNFQAHNDLTLKNIMITTKIPGGGHITTDGLDEKKIKEGFDFEIIANKIKIGKMYSIPSNRYQFKKEIEKINSTNPVQANIELKDILIKILDLLPE</sequence>
<proteinExistence type="predicted"/>
<protein>
    <recommendedName>
        <fullName evidence="1">Protein kinase domain-containing protein</fullName>
    </recommendedName>
</protein>
<dbReference type="InterPro" id="IPR011009">
    <property type="entry name" value="Kinase-like_dom_sf"/>
</dbReference>
<reference evidence="2" key="1">
    <citation type="journal article" date="2015" name="Nature">
        <title>Complex archaea that bridge the gap between prokaryotes and eukaryotes.</title>
        <authorList>
            <person name="Spang A."/>
            <person name="Saw J.H."/>
            <person name="Jorgensen S.L."/>
            <person name="Zaremba-Niedzwiedzka K."/>
            <person name="Martijn J."/>
            <person name="Lind A.E."/>
            <person name="van Eijk R."/>
            <person name="Schleper C."/>
            <person name="Guy L."/>
            <person name="Ettema T.J."/>
        </authorList>
    </citation>
    <scope>NUCLEOTIDE SEQUENCE</scope>
</reference>
<comment type="caution">
    <text evidence="2">The sequence shown here is derived from an EMBL/GenBank/DDBJ whole genome shotgun (WGS) entry which is preliminary data.</text>
</comment>
<feature type="domain" description="Protein kinase" evidence="1">
    <location>
        <begin position="1"/>
        <end position="186"/>
    </location>
</feature>
<evidence type="ECO:0000313" key="2">
    <source>
        <dbReference type="EMBL" id="KKL00049.1"/>
    </source>
</evidence>
<dbReference type="EMBL" id="LAZR01045042">
    <property type="protein sequence ID" value="KKL00049.1"/>
    <property type="molecule type" value="Genomic_DNA"/>
</dbReference>